<sequence>MSDIQPWYKQFWPWFLIILPLCAVVASINMLMIALDTKDSVVAEDYYKKGKAINMDLRKNKYAKQLGMQFSVEVDGNTLLITQHGGPEYRTGLNVELYHPTLAERDYKVMATADPSGVYRVSPPEELNGHWEVRLESFDNKWRLHKRLELKNNSQHWLN</sequence>
<accession>A0ABT0N8V4</accession>
<name>A0ABT0N8V4_9GAMM</name>
<protein>
    <submittedName>
        <fullName evidence="2">FixH family protein</fullName>
    </submittedName>
</protein>
<evidence type="ECO:0000313" key="2">
    <source>
        <dbReference type="EMBL" id="MCL2914919.1"/>
    </source>
</evidence>
<organism evidence="2 3">
    <name type="scientific">Shewanella corallii</name>
    <dbReference type="NCBI Taxonomy" id="560080"/>
    <lineage>
        <taxon>Bacteria</taxon>
        <taxon>Pseudomonadati</taxon>
        <taxon>Pseudomonadota</taxon>
        <taxon>Gammaproteobacteria</taxon>
        <taxon>Alteromonadales</taxon>
        <taxon>Shewanellaceae</taxon>
        <taxon>Shewanella</taxon>
    </lineage>
</organism>
<reference evidence="2 3" key="1">
    <citation type="submission" date="2022-01" db="EMBL/GenBank/DDBJ databases">
        <title>Whole genome-based taxonomy of the Shewanellaceae.</title>
        <authorList>
            <person name="Martin-Rodriguez A.J."/>
        </authorList>
    </citation>
    <scope>NUCLEOTIDE SEQUENCE [LARGE SCALE GENOMIC DNA]</scope>
    <source>
        <strain evidence="2 3">DSM 21332</strain>
    </source>
</reference>
<dbReference type="Proteomes" id="UP001202831">
    <property type="component" value="Unassembled WGS sequence"/>
</dbReference>
<dbReference type="RefSeq" id="WP_249249550.1">
    <property type="nucleotide sequence ID" value="NZ_JAKIKT010000005.1"/>
</dbReference>
<dbReference type="Pfam" id="PF05751">
    <property type="entry name" value="FixH"/>
    <property type="match status" value="1"/>
</dbReference>
<keyword evidence="1" id="KW-0472">Membrane</keyword>
<evidence type="ECO:0000313" key="3">
    <source>
        <dbReference type="Proteomes" id="UP001202831"/>
    </source>
</evidence>
<feature type="transmembrane region" description="Helical" evidence="1">
    <location>
        <begin position="12"/>
        <end position="35"/>
    </location>
</feature>
<dbReference type="InterPro" id="IPR008620">
    <property type="entry name" value="FixH"/>
</dbReference>
<evidence type="ECO:0000256" key="1">
    <source>
        <dbReference type="SAM" id="Phobius"/>
    </source>
</evidence>
<keyword evidence="3" id="KW-1185">Reference proteome</keyword>
<comment type="caution">
    <text evidence="2">The sequence shown here is derived from an EMBL/GenBank/DDBJ whole genome shotgun (WGS) entry which is preliminary data.</text>
</comment>
<gene>
    <name evidence="2" type="ORF">L2725_14215</name>
</gene>
<keyword evidence="1" id="KW-1133">Transmembrane helix</keyword>
<dbReference type="EMBL" id="JAKIKT010000005">
    <property type="protein sequence ID" value="MCL2914919.1"/>
    <property type="molecule type" value="Genomic_DNA"/>
</dbReference>
<proteinExistence type="predicted"/>
<keyword evidence="1" id="KW-0812">Transmembrane</keyword>